<reference evidence="1" key="1">
    <citation type="submission" date="2023-01" db="EMBL/GenBank/DDBJ databases">
        <title>Genome assembly of the deep-sea coral Lophelia pertusa.</title>
        <authorList>
            <person name="Herrera S."/>
            <person name="Cordes E."/>
        </authorList>
    </citation>
    <scope>NUCLEOTIDE SEQUENCE</scope>
    <source>
        <strain evidence="1">USNM1676648</strain>
        <tissue evidence="1">Polyp</tissue>
    </source>
</reference>
<accession>A0A9X0CHD9</accession>
<dbReference type="Proteomes" id="UP001163046">
    <property type="component" value="Unassembled WGS sequence"/>
</dbReference>
<evidence type="ECO:0000313" key="2">
    <source>
        <dbReference type="Proteomes" id="UP001163046"/>
    </source>
</evidence>
<dbReference type="AlphaFoldDB" id="A0A9X0CHD9"/>
<name>A0A9X0CHD9_9CNID</name>
<keyword evidence="2" id="KW-1185">Reference proteome</keyword>
<dbReference type="OrthoDB" id="5985687at2759"/>
<protein>
    <submittedName>
        <fullName evidence="1">Coiled-coil domain-containing protein 58</fullName>
    </submittedName>
</protein>
<comment type="caution">
    <text evidence="1">The sequence shown here is derived from an EMBL/GenBank/DDBJ whole genome shotgun (WGS) entry which is preliminary data.</text>
</comment>
<evidence type="ECO:0000313" key="1">
    <source>
        <dbReference type="EMBL" id="KAJ7347158.1"/>
    </source>
</evidence>
<sequence length="127" mass="13965">MAAIEATLELALEAFNAEFVRNGYGSAPQGLMQLLRSQKVKEGESPSAARSRIYKRLWCLLWFGSGKSLGAGVGTQPTYVYPESLKEVVRRIVAGDLVDKPDPTHQSVYHVNIGDLAAAKWPAYKKK</sequence>
<dbReference type="EMBL" id="MU827583">
    <property type="protein sequence ID" value="KAJ7347158.1"/>
    <property type="molecule type" value="Genomic_DNA"/>
</dbReference>
<proteinExistence type="predicted"/>
<organism evidence="1 2">
    <name type="scientific">Desmophyllum pertusum</name>
    <dbReference type="NCBI Taxonomy" id="174260"/>
    <lineage>
        <taxon>Eukaryota</taxon>
        <taxon>Metazoa</taxon>
        <taxon>Cnidaria</taxon>
        <taxon>Anthozoa</taxon>
        <taxon>Hexacorallia</taxon>
        <taxon>Scleractinia</taxon>
        <taxon>Caryophylliina</taxon>
        <taxon>Caryophylliidae</taxon>
        <taxon>Desmophyllum</taxon>
    </lineage>
</organism>
<gene>
    <name evidence="1" type="primary">CCDC58_3</name>
    <name evidence="1" type="ORF">OS493_040058</name>
</gene>